<dbReference type="EMBL" id="JAADZU010000009">
    <property type="protein sequence ID" value="NDK88835.1"/>
    <property type="molecule type" value="Genomic_DNA"/>
</dbReference>
<sequence length="194" mass="21610">MLIPARLTGRIVDGEVDLAFRRWTSPRVAAGSRFISNEIVVEVTSVEEITLADITDDDARRAGFDSVADAGKALRRNEAPVFRIGLRYAGPDLRIALRNDATLSDDDLTDLQRRLDRLDAHSTHGPWTREVLSLIGRRPAVVSTELAAEIGRPRPEFKLDVRKLKKLGLTHSLDVGYELSPRGAEFLRRDAQDS</sequence>
<protein>
    <recommendedName>
        <fullName evidence="3">ASCH domain-containing protein</fullName>
    </recommendedName>
</protein>
<proteinExistence type="predicted"/>
<accession>A0A7K3LKQ0</accession>
<dbReference type="RefSeq" id="WP_059036366.1">
    <property type="nucleotide sequence ID" value="NZ_JAADZU010000009.1"/>
</dbReference>
<evidence type="ECO:0000313" key="2">
    <source>
        <dbReference type="Proteomes" id="UP000466307"/>
    </source>
</evidence>
<gene>
    <name evidence="1" type="ORF">GYA93_04465</name>
</gene>
<dbReference type="AlphaFoldDB" id="A0A7K3LKQ0"/>
<organism evidence="1 2">
    <name type="scientific">Gordonia desulfuricans</name>
    <dbReference type="NCBI Taxonomy" id="89051"/>
    <lineage>
        <taxon>Bacteria</taxon>
        <taxon>Bacillati</taxon>
        <taxon>Actinomycetota</taxon>
        <taxon>Actinomycetes</taxon>
        <taxon>Mycobacteriales</taxon>
        <taxon>Gordoniaceae</taxon>
        <taxon>Gordonia</taxon>
    </lineage>
</organism>
<reference evidence="1 2" key="1">
    <citation type="submission" date="2020-01" db="EMBL/GenBank/DDBJ databases">
        <title>Investigation of new actinobacteria for the biodesulphurisation of diesel fuel.</title>
        <authorList>
            <person name="Athi Narayanan S.M."/>
        </authorList>
    </citation>
    <scope>NUCLEOTIDE SEQUENCE [LARGE SCALE GENOMIC DNA]</scope>
    <source>
        <strain evidence="1 2">213E</strain>
    </source>
</reference>
<keyword evidence="2" id="KW-1185">Reference proteome</keyword>
<dbReference type="Proteomes" id="UP000466307">
    <property type="component" value="Unassembled WGS sequence"/>
</dbReference>
<evidence type="ECO:0000313" key="1">
    <source>
        <dbReference type="EMBL" id="NDK88835.1"/>
    </source>
</evidence>
<name>A0A7K3LKQ0_9ACTN</name>
<comment type="caution">
    <text evidence="1">The sequence shown here is derived from an EMBL/GenBank/DDBJ whole genome shotgun (WGS) entry which is preliminary data.</text>
</comment>
<evidence type="ECO:0008006" key="3">
    <source>
        <dbReference type="Google" id="ProtNLM"/>
    </source>
</evidence>